<dbReference type="Pfam" id="PF13816">
    <property type="entry name" value="Dehydratase_hem"/>
    <property type="match status" value="1"/>
</dbReference>
<evidence type="ECO:0000256" key="3">
    <source>
        <dbReference type="ARBA" id="ARBA00022723"/>
    </source>
</evidence>
<comment type="caution">
    <text evidence="6">The sequence shown here is derived from an EMBL/GenBank/DDBJ whole genome shotgun (WGS) entry which is preliminary data.</text>
</comment>
<dbReference type="GO" id="GO:0046872">
    <property type="term" value="F:metal ion binding"/>
    <property type="evidence" value="ECO:0007669"/>
    <property type="project" value="UniProtKB-KW"/>
</dbReference>
<dbReference type="GO" id="GO:0016829">
    <property type="term" value="F:lyase activity"/>
    <property type="evidence" value="ECO:0007669"/>
    <property type="project" value="UniProtKB-KW"/>
</dbReference>
<proteinExistence type="predicted"/>
<accession>A0AA40EKN0</accession>
<name>A0AA40EKN0_9PEZI</name>
<evidence type="ECO:0000256" key="2">
    <source>
        <dbReference type="ARBA" id="ARBA00022617"/>
    </source>
</evidence>
<keyword evidence="3" id="KW-0479">Metal-binding</keyword>
<keyword evidence="2" id="KW-0349">Heme</keyword>
<dbReference type="InterPro" id="IPR025702">
    <property type="entry name" value="OXD"/>
</dbReference>
<gene>
    <name evidence="6" type="ORF">B0T18DRAFT_419466</name>
</gene>
<protein>
    <submittedName>
        <fullName evidence="6">Heme-containing dehydratase protein</fullName>
    </submittedName>
</protein>
<comment type="cofactor">
    <cofactor evidence="1">
        <name>heme b</name>
        <dbReference type="ChEBI" id="CHEBI:60344"/>
    </cofactor>
</comment>
<dbReference type="Proteomes" id="UP001172155">
    <property type="component" value="Unassembled WGS sequence"/>
</dbReference>
<reference evidence="6" key="1">
    <citation type="submission" date="2023-06" db="EMBL/GenBank/DDBJ databases">
        <title>Genome-scale phylogeny and comparative genomics of the fungal order Sordariales.</title>
        <authorList>
            <consortium name="Lawrence Berkeley National Laboratory"/>
            <person name="Hensen N."/>
            <person name="Bonometti L."/>
            <person name="Westerberg I."/>
            <person name="Brannstrom I.O."/>
            <person name="Guillou S."/>
            <person name="Cros-Aarteil S."/>
            <person name="Calhoun S."/>
            <person name="Haridas S."/>
            <person name="Kuo A."/>
            <person name="Mondo S."/>
            <person name="Pangilinan J."/>
            <person name="Riley R."/>
            <person name="LaButti K."/>
            <person name="Andreopoulos B."/>
            <person name="Lipzen A."/>
            <person name="Chen C."/>
            <person name="Yanf M."/>
            <person name="Daum C."/>
            <person name="Ng V."/>
            <person name="Clum A."/>
            <person name="Steindorff A."/>
            <person name="Ohm R."/>
            <person name="Martin F."/>
            <person name="Silar P."/>
            <person name="Natvig D."/>
            <person name="Lalanne C."/>
            <person name="Gautier V."/>
            <person name="Ament-velasquez S.L."/>
            <person name="Kruys A."/>
            <person name="Hutchinson M.I."/>
            <person name="Powell A.J."/>
            <person name="Barry K."/>
            <person name="Miller A.N."/>
            <person name="Grigoriev I.V."/>
            <person name="Debuchy R."/>
            <person name="Gladieux P."/>
            <person name="Thoren M.H."/>
            <person name="Johannesson H."/>
        </authorList>
    </citation>
    <scope>NUCLEOTIDE SEQUENCE</scope>
    <source>
        <strain evidence="6">SMH3187-1</strain>
    </source>
</reference>
<evidence type="ECO:0000313" key="7">
    <source>
        <dbReference type="Proteomes" id="UP001172155"/>
    </source>
</evidence>
<evidence type="ECO:0000256" key="4">
    <source>
        <dbReference type="ARBA" id="ARBA00023004"/>
    </source>
</evidence>
<evidence type="ECO:0000256" key="1">
    <source>
        <dbReference type="ARBA" id="ARBA00001970"/>
    </source>
</evidence>
<evidence type="ECO:0000313" key="6">
    <source>
        <dbReference type="EMBL" id="KAK0741102.1"/>
    </source>
</evidence>
<dbReference type="AlphaFoldDB" id="A0AA40EKN0"/>
<evidence type="ECO:0000256" key="5">
    <source>
        <dbReference type="ARBA" id="ARBA00023239"/>
    </source>
</evidence>
<keyword evidence="5" id="KW-0456">Lyase</keyword>
<organism evidence="6 7">
    <name type="scientific">Schizothecium vesticola</name>
    <dbReference type="NCBI Taxonomy" id="314040"/>
    <lineage>
        <taxon>Eukaryota</taxon>
        <taxon>Fungi</taxon>
        <taxon>Dikarya</taxon>
        <taxon>Ascomycota</taxon>
        <taxon>Pezizomycotina</taxon>
        <taxon>Sordariomycetes</taxon>
        <taxon>Sordariomycetidae</taxon>
        <taxon>Sordariales</taxon>
        <taxon>Schizotheciaceae</taxon>
        <taxon>Schizothecium</taxon>
    </lineage>
</organism>
<sequence>MVFLATVEAKRILLTIGQFGVQHADFTETKKSFVATLYKLLSQSADRLDHLQDENLDGSQRAGPPTSTTFVAYWLHSSAYEAWKNSEPVKAFWASLPDDAGVWREVMTVPQSRFTHQSDQDQPSGFGAVVGLTQSSDEGYWGVNRHRLSMTPDEFTAPDDTFVSDYVTTAKAHPDPSKKVIEIPSTYGGKIRLGRVRIANPPDNLAFFRDGQRLPGLPPAELATWREKLSPLVRSWIDHLNTERNKRGVLSITTHIGRRRDPLPPIPSEEFDPAAELGHEDGADGSLPETNQLGYFLDLAHFELAGRSFKDHVTLVKSILQLYGPGGAHGTGGKLFAFAELAIVKGKDLDAEYIGCKEGTGLMLLADLSDN</sequence>
<keyword evidence="7" id="KW-1185">Reference proteome</keyword>
<dbReference type="EMBL" id="JAUKUD010000006">
    <property type="protein sequence ID" value="KAK0741102.1"/>
    <property type="molecule type" value="Genomic_DNA"/>
</dbReference>
<keyword evidence="4" id="KW-0408">Iron</keyword>